<dbReference type="PANTHER" id="PTHR32308">
    <property type="entry name" value="LYASE BETA SUBUNIT, PUTATIVE (AFU_ORTHOLOGUE AFUA_4G13030)-RELATED"/>
    <property type="match status" value="1"/>
</dbReference>
<evidence type="ECO:0000313" key="7">
    <source>
        <dbReference type="EMBL" id="NKY48874.1"/>
    </source>
</evidence>
<keyword evidence="8" id="KW-1185">Reference proteome</keyword>
<dbReference type="Proteomes" id="UP000565711">
    <property type="component" value="Unassembled WGS sequence"/>
</dbReference>
<evidence type="ECO:0000256" key="1">
    <source>
        <dbReference type="ARBA" id="ARBA00001946"/>
    </source>
</evidence>
<dbReference type="InterPro" id="IPR011206">
    <property type="entry name" value="Citrate_lyase_beta/mcl1/mcl2"/>
</dbReference>
<dbReference type="SUPFAM" id="SSF51621">
    <property type="entry name" value="Phosphoenolpyruvate/pyruvate domain"/>
    <property type="match status" value="1"/>
</dbReference>
<dbReference type="PIRSF" id="PIRSF015582">
    <property type="entry name" value="Cit_lyase_B"/>
    <property type="match status" value="1"/>
</dbReference>
<dbReference type="Gene3D" id="3.20.20.60">
    <property type="entry name" value="Phosphoenolpyruvate-binding domains"/>
    <property type="match status" value="1"/>
</dbReference>
<evidence type="ECO:0000256" key="3">
    <source>
        <dbReference type="ARBA" id="ARBA00022842"/>
    </source>
</evidence>
<comment type="caution">
    <text evidence="7">The sequence shown here is derived from an EMBL/GenBank/DDBJ whole genome shotgun (WGS) entry which is preliminary data.</text>
</comment>
<evidence type="ECO:0000256" key="5">
    <source>
        <dbReference type="PIRSR" id="PIRSR015582-2"/>
    </source>
</evidence>
<dbReference type="GO" id="GO:0000287">
    <property type="term" value="F:magnesium ion binding"/>
    <property type="evidence" value="ECO:0007669"/>
    <property type="project" value="TreeGrafter"/>
</dbReference>
<keyword evidence="2 5" id="KW-0479">Metal-binding</keyword>
<feature type="domain" description="HpcH/HpaI aldolase/citrate lyase" evidence="6">
    <location>
        <begin position="6"/>
        <end position="215"/>
    </location>
</feature>
<proteinExistence type="predicted"/>
<evidence type="ECO:0000256" key="2">
    <source>
        <dbReference type="ARBA" id="ARBA00022723"/>
    </source>
</evidence>
<dbReference type="GO" id="GO:0016829">
    <property type="term" value="F:lyase activity"/>
    <property type="evidence" value="ECO:0007669"/>
    <property type="project" value="UniProtKB-KW"/>
</dbReference>
<feature type="binding site" evidence="4">
    <location>
        <position position="65"/>
    </location>
    <ligand>
        <name>substrate</name>
    </ligand>
</feature>
<dbReference type="RefSeq" id="WP_067869859.1">
    <property type="nucleotide sequence ID" value="NZ_JAAXOP010000001.1"/>
</dbReference>
<name>A0A846XSX0_9NOCA</name>
<dbReference type="EMBL" id="JAAXOP010000001">
    <property type="protein sequence ID" value="NKY48874.1"/>
    <property type="molecule type" value="Genomic_DNA"/>
</dbReference>
<protein>
    <submittedName>
        <fullName evidence="7">CoA ester lyase</fullName>
    </submittedName>
</protein>
<feature type="binding site" evidence="4">
    <location>
        <position position="120"/>
    </location>
    <ligand>
        <name>substrate</name>
    </ligand>
</feature>
<dbReference type="GO" id="GO:0006107">
    <property type="term" value="P:oxaloacetate metabolic process"/>
    <property type="evidence" value="ECO:0007669"/>
    <property type="project" value="TreeGrafter"/>
</dbReference>
<gene>
    <name evidence="7" type="ORF">HGA08_01450</name>
</gene>
<evidence type="ECO:0000256" key="4">
    <source>
        <dbReference type="PIRSR" id="PIRSR015582-1"/>
    </source>
</evidence>
<reference evidence="7 8" key="1">
    <citation type="submission" date="2020-04" db="EMBL/GenBank/DDBJ databases">
        <title>MicrobeNet Type strains.</title>
        <authorList>
            <person name="Nicholson A.C."/>
        </authorList>
    </citation>
    <scope>NUCLEOTIDE SEQUENCE [LARGE SCALE GENOMIC DNA]</scope>
    <source>
        <strain evidence="7 8">JCM 12354</strain>
    </source>
</reference>
<dbReference type="InterPro" id="IPR015813">
    <property type="entry name" value="Pyrv/PenolPyrv_kinase-like_dom"/>
</dbReference>
<organism evidence="7 8">
    <name type="scientific">Nocardia vermiculata</name>
    <dbReference type="NCBI Taxonomy" id="257274"/>
    <lineage>
        <taxon>Bacteria</taxon>
        <taxon>Bacillati</taxon>
        <taxon>Actinomycetota</taxon>
        <taxon>Actinomycetes</taxon>
        <taxon>Mycobacteriales</taxon>
        <taxon>Nocardiaceae</taxon>
        <taxon>Nocardia</taxon>
    </lineage>
</organism>
<evidence type="ECO:0000313" key="8">
    <source>
        <dbReference type="Proteomes" id="UP000565711"/>
    </source>
</evidence>
<dbReference type="PANTHER" id="PTHR32308:SF0">
    <property type="entry name" value="HPCH_HPAI ALDOLASE_CITRATE LYASE DOMAIN-CONTAINING PROTEIN"/>
    <property type="match status" value="1"/>
</dbReference>
<dbReference type="InterPro" id="IPR040442">
    <property type="entry name" value="Pyrv_kinase-like_dom_sf"/>
</dbReference>
<evidence type="ECO:0000259" key="6">
    <source>
        <dbReference type="Pfam" id="PF03328"/>
    </source>
</evidence>
<dbReference type="AlphaFoldDB" id="A0A846XSX0"/>
<accession>A0A846XSX0</accession>
<keyword evidence="7" id="KW-0456">Lyase</keyword>
<dbReference type="Pfam" id="PF03328">
    <property type="entry name" value="HpcH_HpaI"/>
    <property type="match status" value="1"/>
</dbReference>
<feature type="binding site" evidence="5">
    <location>
        <position position="120"/>
    </location>
    <ligand>
        <name>Mg(2+)</name>
        <dbReference type="ChEBI" id="CHEBI:18420"/>
    </ligand>
</feature>
<dbReference type="InterPro" id="IPR005000">
    <property type="entry name" value="Aldolase/citrate-lyase_domain"/>
</dbReference>
<comment type="cofactor">
    <cofactor evidence="1">
        <name>Mg(2+)</name>
        <dbReference type="ChEBI" id="CHEBI:18420"/>
    </cofactor>
</comment>
<feature type="binding site" evidence="5">
    <location>
        <position position="146"/>
    </location>
    <ligand>
        <name>Mg(2+)</name>
        <dbReference type="ChEBI" id="CHEBI:18420"/>
    </ligand>
</feature>
<keyword evidence="3 5" id="KW-0460">Magnesium</keyword>
<sequence>MRPLTYLYVPGDVPQRFDKALTSGADAIVLDLEDAVALNRKDEARTAVAGWIAATDPGRVQVWVRVNPGALQDSDIRAVAHPRLTGIWLPKVDSAADVERADRLLTHSACPDAEVSALIETAAGVFDALPIARAPRMSFLQLGEVDLASELGVAAERDDTTLLFARSRIVAASVAAGIAPPPAAVSRNFRDLDTFRADTRRLAEHGFAGRVCIHPAQLAPVREVFTPDPEEVRAARAVLAALDRADSGVALDAHGFLIDEAVARQSRAIVERAAAADVSAS</sequence>